<evidence type="ECO:0000313" key="2">
    <source>
        <dbReference type="EMBL" id="KAI5074098.1"/>
    </source>
</evidence>
<name>A0A9D4UU21_ADICA</name>
<protein>
    <submittedName>
        <fullName evidence="2">Uncharacterized protein</fullName>
    </submittedName>
</protein>
<feature type="compositionally biased region" description="Polar residues" evidence="1">
    <location>
        <begin position="35"/>
        <end position="44"/>
    </location>
</feature>
<dbReference type="Proteomes" id="UP000886520">
    <property type="component" value="Chromosome 10"/>
</dbReference>
<keyword evidence="3" id="KW-1185">Reference proteome</keyword>
<evidence type="ECO:0000313" key="3">
    <source>
        <dbReference type="Proteomes" id="UP000886520"/>
    </source>
</evidence>
<gene>
    <name evidence="2" type="ORF">GOP47_0010059</name>
</gene>
<proteinExistence type="predicted"/>
<accession>A0A9D4UU21</accession>
<organism evidence="2 3">
    <name type="scientific">Adiantum capillus-veneris</name>
    <name type="common">Maidenhair fern</name>
    <dbReference type="NCBI Taxonomy" id="13818"/>
    <lineage>
        <taxon>Eukaryota</taxon>
        <taxon>Viridiplantae</taxon>
        <taxon>Streptophyta</taxon>
        <taxon>Embryophyta</taxon>
        <taxon>Tracheophyta</taxon>
        <taxon>Polypodiopsida</taxon>
        <taxon>Polypodiidae</taxon>
        <taxon>Polypodiales</taxon>
        <taxon>Pteridineae</taxon>
        <taxon>Pteridaceae</taxon>
        <taxon>Vittarioideae</taxon>
        <taxon>Adiantum</taxon>
    </lineage>
</organism>
<comment type="caution">
    <text evidence="2">The sequence shown here is derived from an EMBL/GenBank/DDBJ whole genome shotgun (WGS) entry which is preliminary data.</text>
</comment>
<dbReference type="EMBL" id="JABFUD020000010">
    <property type="protein sequence ID" value="KAI5074098.1"/>
    <property type="molecule type" value="Genomic_DNA"/>
</dbReference>
<sequence length="64" mass="6680">MARKVSHDGGTDQVKRVEVAVDVTLEEASDEASVEPSSSKSGNAGSEHEEGLGAAKKMISEVDH</sequence>
<feature type="region of interest" description="Disordered" evidence="1">
    <location>
        <begin position="26"/>
        <end position="64"/>
    </location>
</feature>
<dbReference type="AlphaFoldDB" id="A0A9D4UU21"/>
<reference evidence="2" key="1">
    <citation type="submission" date="2021-01" db="EMBL/GenBank/DDBJ databases">
        <title>Adiantum capillus-veneris genome.</title>
        <authorList>
            <person name="Fang Y."/>
            <person name="Liao Q."/>
        </authorList>
    </citation>
    <scope>NUCLEOTIDE SEQUENCE</scope>
    <source>
        <strain evidence="2">H3</strain>
        <tissue evidence="2">Leaf</tissue>
    </source>
</reference>
<evidence type="ECO:0000256" key="1">
    <source>
        <dbReference type="SAM" id="MobiDB-lite"/>
    </source>
</evidence>